<keyword evidence="4 6" id="KW-0479">Metal-binding</keyword>
<reference evidence="8 9" key="1">
    <citation type="journal article" date="2012" name="BMC Genomics">
        <title>Tools to kill: Genome of one of the most destructive plant pathogenic fungi Macrophomina phaseolina.</title>
        <authorList>
            <person name="Islam M.S."/>
            <person name="Haque M.S."/>
            <person name="Islam M.M."/>
            <person name="Emdad E.M."/>
            <person name="Halim A."/>
            <person name="Hossen Q.M.M."/>
            <person name="Hossain M.Z."/>
            <person name="Ahmed B."/>
            <person name="Rahim S."/>
            <person name="Rahman M.S."/>
            <person name="Alam M.M."/>
            <person name="Hou S."/>
            <person name="Wan X."/>
            <person name="Saito J.A."/>
            <person name="Alam M."/>
        </authorList>
    </citation>
    <scope>NUCLEOTIDE SEQUENCE [LARGE SCALE GENOMIC DNA]</scope>
    <source>
        <strain evidence="8 9">MS6</strain>
    </source>
</reference>
<keyword evidence="7" id="KW-0560">Oxidoreductase</keyword>
<dbReference type="InterPro" id="IPR036396">
    <property type="entry name" value="Cyt_P450_sf"/>
</dbReference>
<evidence type="ECO:0000313" key="8">
    <source>
        <dbReference type="EMBL" id="EKG20513.1"/>
    </source>
</evidence>
<dbReference type="PRINTS" id="PR00463">
    <property type="entry name" value="EP450I"/>
</dbReference>
<dbReference type="HOGENOM" id="CLU_001570_14_7_1"/>
<protein>
    <submittedName>
        <fullName evidence="8">Cytochrome P450</fullName>
    </submittedName>
</protein>
<evidence type="ECO:0000256" key="1">
    <source>
        <dbReference type="ARBA" id="ARBA00001971"/>
    </source>
</evidence>
<keyword evidence="3 6" id="KW-0349">Heme</keyword>
<comment type="caution">
    <text evidence="8">The sequence shown here is derived from an EMBL/GenBank/DDBJ whole genome shotgun (WGS) entry which is preliminary data.</text>
</comment>
<dbReference type="VEuPathDB" id="FungiDB:MPH_02236"/>
<feature type="binding site" description="axial binding residue" evidence="6">
    <location>
        <position position="185"/>
    </location>
    <ligand>
        <name>heme</name>
        <dbReference type="ChEBI" id="CHEBI:30413"/>
    </ligand>
    <ligandPart>
        <name>Fe</name>
        <dbReference type="ChEBI" id="CHEBI:18248"/>
    </ligandPart>
</feature>
<dbReference type="eggNOG" id="KOG0157">
    <property type="taxonomic scope" value="Eukaryota"/>
</dbReference>
<dbReference type="GO" id="GO:0016705">
    <property type="term" value="F:oxidoreductase activity, acting on paired donors, with incorporation or reduction of molecular oxygen"/>
    <property type="evidence" value="ECO:0007669"/>
    <property type="project" value="InterPro"/>
</dbReference>
<organism evidence="8 9">
    <name type="scientific">Macrophomina phaseolina (strain MS6)</name>
    <name type="common">Charcoal rot fungus</name>
    <dbReference type="NCBI Taxonomy" id="1126212"/>
    <lineage>
        <taxon>Eukaryota</taxon>
        <taxon>Fungi</taxon>
        <taxon>Dikarya</taxon>
        <taxon>Ascomycota</taxon>
        <taxon>Pezizomycotina</taxon>
        <taxon>Dothideomycetes</taxon>
        <taxon>Dothideomycetes incertae sedis</taxon>
        <taxon>Botryosphaeriales</taxon>
        <taxon>Botryosphaeriaceae</taxon>
        <taxon>Macrophomina</taxon>
    </lineage>
</organism>
<dbReference type="InterPro" id="IPR017972">
    <property type="entry name" value="Cyt_P450_CS"/>
</dbReference>
<dbReference type="GO" id="GO:0020037">
    <property type="term" value="F:heme binding"/>
    <property type="evidence" value="ECO:0007669"/>
    <property type="project" value="InterPro"/>
</dbReference>
<evidence type="ECO:0000256" key="6">
    <source>
        <dbReference type="PIRSR" id="PIRSR602401-1"/>
    </source>
</evidence>
<evidence type="ECO:0000313" key="9">
    <source>
        <dbReference type="Proteomes" id="UP000007129"/>
    </source>
</evidence>
<dbReference type="GO" id="GO:0004497">
    <property type="term" value="F:monooxygenase activity"/>
    <property type="evidence" value="ECO:0007669"/>
    <property type="project" value="UniProtKB-KW"/>
</dbReference>
<accession>K2S0M9</accession>
<dbReference type="PANTHER" id="PTHR24305">
    <property type="entry name" value="CYTOCHROME P450"/>
    <property type="match status" value="1"/>
</dbReference>
<evidence type="ECO:0000256" key="5">
    <source>
        <dbReference type="ARBA" id="ARBA00023004"/>
    </source>
</evidence>
<dbReference type="PRINTS" id="PR00385">
    <property type="entry name" value="P450"/>
</dbReference>
<dbReference type="GO" id="GO:0005506">
    <property type="term" value="F:iron ion binding"/>
    <property type="evidence" value="ECO:0007669"/>
    <property type="project" value="InterPro"/>
</dbReference>
<dbReference type="PANTHER" id="PTHR24305:SF210">
    <property type="entry name" value="CYTOCHROME P450 MONOOXYGENASE ASQL-RELATED"/>
    <property type="match status" value="1"/>
</dbReference>
<dbReference type="Pfam" id="PF00067">
    <property type="entry name" value="p450"/>
    <property type="match status" value="2"/>
</dbReference>
<evidence type="ECO:0000256" key="2">
    <source>
        <dbReference type="ARBA" id="ARBA00010617"/>
    </source>
</evidence>
<dbReference type="STRING" id="1126212.K2S0M9"/>
<proteinExistence type="inferred from homology"/>
<dbReference type="InterPro" id="IPR002401">
    <property type="entry name" value="Cyt_P450_E_grp-I"/>
</dbReference>
<dbReference type="Proteomes" id="UP000007129">
    <property type="component" value="Unassembled WGS sequence"/>
</dbReference>
<dbReference type="InterPro" id="IPR050121">
    <property type="entry name" value="Cytochrome_P450_monoxygenase"/>
</dbReference>
<sequence length="240" mass="27063">MRGVDFCFGAFAVERVDRRLALSGITWLLCNHHDVLRKLNDEVREAFDGAGDDGLSTQALAQLPYLNACLHEALRTYPPAPVGMARVAPVEGAIICGRAVAPRSSALCCYVGFSFLFFSSCSQYFLLTLAHTTVYVTSYAAHHSERNFYDPEGFHPERWLPDPDPCFSTDKLSACEPFSLGPRNCIGKNLAWHEMRWVLTAFLLNFDIALAEQAKNNWLDQKAYLVWERPPLYIKLIPQE</sequence>
<keyword evidence="5 6" id="KW-0408">Iron</keyword>
<dbReference type="OrthoDB" id="1470350at2759"/>
<gene>
    <name evidence="8" type="ORF">MPH_02236</name>
</gene>
<dbReference type="InterPro" id="IPR001128">
    <property type="entry name" value="Cyt_P450"/>
</dbReference>
<evidence type="ECO:0000256" key="4">
    <source>
        <dbReference type="ARBA" id="ARBA00022723"/>
    </source>
</evidence>
<comment type="similarity">
    <text evidence="2 7">Belongs to the cytochrome P450 family.</text>
</comment>
<dbReference type="AlphaFoldDB" id="K2S0M9"/>
<evidence type="ECO:0000256" key="7">
    <source>
        <dbReference type="RuleBase" id="RU000461"/>
    </source>
</evidence>
<dbReference type="InParanoid" id="K2S0M9"/>
<dbReference type="EMBL" id="AHHD01000085">
    <property type="protein sequence ID" value="EKG20513.1"/>
    <property type="molecule type" value="Genomic_DNA"/>
</dbReference>
<name>K2S0M9_MACPH</name>
<dbReference type="Gene3D" id="1.10.630.10">
    <property type="entry name" value="Cytochrome P450"/>
    <property type="match status" value="1"/>
</dbReference>
<keyword evidence="7" id="KW-0503">Monooxygenase</keyword>
<evidence type="ECO:0000256" key="3">
    <source>
        <dbReference type="ARBA" id="ARBA00022617"/>
    </source>
</evidence>
<dbReference type="PROSITE" id="PS00086">
    <property type="entry name" value="CYTOCHROME_P450"/>
    <property type="match status" value="1"/>
</dbReference>
<dbReference type="SUPFAM" id="SSF48264">
    <property type="entry name" value="Cytochrome P450"/>
    <property type="match status" value="1"/>
</dbReference>
<comment type="cofactor">
    <cofactor evidence="1 6">
        <name>heme</name>
        <dbReference type="ChEBI" id="CHEBI:30413"/>
    </cofactor>
</comment>